<sequence length="1061" mass="117949">MVGYRRPLTTGAGPTELRGFNALEKAFAEYRPLNHGSLRRKSSIEAKRQSVPATWVKLPSSDEDESSAESGSEILDTQKSTPIHESSHFGLRPARRLVTPPHLTGGSFGLPPTPPTMANSDDNEPRAESLATNVQFADAVRDALNKRKSGMSTPAGHLPTPDPSPPGTSEDLTSPVNRPMILHPLSAHHLRQYASSRAESFHTAREEPSRSQHHLPQTPSPEPQPLMPTWLNSRRDARLATTVSAQTTDQSSRFAPRTPEYNPPPRQTMPPYVYAIPAYSRHAKRAASPYRAPEPDMNFEKHISYLSNQAEAKPYFLQPEDANLDALVASSWLNGSSMEEGTSAEDVNNLVYKQIQEENAERHSLISHGSAAAAGLALVGLPAREHKLKRTARHESLRHFSSASDESHRNSVDIMPKPLRPRKAQQPAPSLEASPVVERSPPAQRVLPKSREPDRPMARFTRATMTGESEPVNEMRRAHTLRHASKTTRLEKSIPSRHTSAESGGSHAPLSPNFSRVASPPLMKLRHFRRHSQLETTVSARQSSQSPPHITPYLSQELHPGMEPERTIRHFSNETKLENNSRVRRTSLEHKSHLRRTSLEKYGLAGPPAPPRKNSWEMNKGNPPASPRLNYWDLGDAFMPASPRKNSLDARLQHPITTPMSISQLSDQTAVEVCEAKGVALYPHNNHSLLVVQHGVREDKPDNYLGLTNQHLGIGMPLFSSHVQEPTTPRMANPTINVDSPLTNPRAAPYPPALQVIPPTPCSELERELTNEVEYEHPERSPLPRPGAPQRRQSLIQRARRFSESFIEQPLFGRSTSLRSNNKASPQRRQRRRNDPGGPSLVSETRPQTLSPLWQPRRFWDGYDSEPEFDDENDEMGDYEDVDGLPSSARRLPAEGDTSSVESQQRRRRFVLLPRSLSLRMPGRFSGSGGGGGGVRRQRGYVVRKRNSMGSLRSGSKAAEHAYVSQGPLRKRTSREEVLNGMGGRGGSAAGGGGGEGAEKGVFTLPFSGGRRVQYVGVAGFREKMWRIREEREREARRKVLRGGIVHQGFEFRTAMSCDFC</sequence>
<feature type="compositionally biased region" description="Polar residues" evidence="1">
    <location>
        <begin position="244"/>
        <end position="253"/>
    </location>
</feature>
<organism evidence="2 3">
    <name type="scientific">Friedmanniomyces endolithicus</name>
    <dbReference type="NCBI Taxonomy" id="329885"/>
    <lineage>
        <taxon>Eukaryota</taxon>
        <taxon>Fungi</taxon>
        <taxon>Dikarya</taxon>
        <taxon>Ascomycota</taxon>
        <taxon>Pezizomycotina</taxon>
        <taxon>Dothideomycetes</taxon>
        <taxon>Dothideomycetidae</taxon>
        <taxon>Mycosphaerellales</taxon>
        <taxon>Teratosphaeriaceae</taxon>
        <taxon>Friedmanniomyces</taxon>
    </lineage>
</organism>
<feature type="region of interest" description="Disordered" evidence="1">
    <location>
        <begin position="148"/>
        <end position="177"/>
    </location>
</feature>
<feature type="compositionally biased region" description="Polar residues" evidence="1">
    <location>
        <begin position="534"/>
        <end position="548"/>
    </location>
</feature>
<name>A0A4U0UKI3_9PEZI</name>
<feature type="compositionally biased region" description="Polar residues" evidence="1">
    <location>
        <begin position="842"/>
        <end position="852"/>
    </location>
</feature>
<accession>A0A4U0UKI3</accession>
<feature type="compositionally biased region" description="Basic and acidic residues" evidence="1">
    <location>
        <begin position="764"/>
        <end position="782"/>
    </location>
</feature>
<dbReference type="AlphaFoldDB" id="A0A4U0UKI3"/>
<dbReference type="STRING" id="329885.A0A4U0UKI3"/>
<feature type="compositionally biased region" description="Polar residues" evidence="1">
    <location>
        <begin position="734"/>
        <end position="743"/>
    </location>
</feature>
<protein>
    <submittedName>
        <fullName evidence="2">Uncharacterized protein</fullName>
    </submittedName>
</protein>
<gene>
    <name evidence="2" type="ORF">B0A54_12848</name>
</gene>
<evidence type="ECO:0000313" key="3">
    <source>
        <dbReference type="Proteomes" id="UP000310066"/>
    </source>
</evidence>
<evidence type="ECO:0000313" key="2">
    <source>
        <dbReference type="EMBL" id="TKA36218.1"/>
    </source>
</evidence>
<feature type="region of interest" description="Disordered" evidence="1">
    <location>
        <begin position="727"/>
        <end position="794"/>
    </location>
</feature>
<feature type="region of interest" description="Disordered" evidence="1">
    <location>
        <begin position="35"/>
        <end position="128"/>
    </location>
</feature>
<feature type="compositionally biased region" description="Basic and acidic residues" evidence="1">
    <location>
        <begin position="199"/>
        <end position="210"/>
    </location>
</feature>
<feature type="region of interest" description="Disordered" evidence="1">
    <location>
        <begin position="244"/>
        <end position="269"/>
    </location>
</feature>
<proteinExistence type="predicted"/>
<feature type="compositionally biased region" description="Acidic residues" evidence="1">
    <location>
        <begin position="863"/>
        <end position="883"/>
    </location>
</feature>
<evidence type="ECO:0000256" key="1">
    <source>
        <dbReference type="SAM" id="MobiDB-lite"/>
    </source>
</evidence>
<feature type="region of interest" description="Disordered" evidence="1">
    <location>
        <begin position="813"/>
        <end position="905"/>
    </location>
</feature>
<reference evidence="2 3" key="1">
    <citation type="submission" date="2017-03" db="EMBL/GenBank/DDBJ databases">
        <title>Genomes of endolithic fungi from Antarctica.</title>
        <authorList>
            <person name="Coleine C."/>
            <person name="Masonjones S."/>
            <person name="Stajich J.E."/>
        </authorList>
    </citation>
    <scope>NUCLEOTIDE SEQUENCE [LARGE SCALE GENOMIC DNA]</scope>
    <source>
        <strain evidence="2 3">CCFEE 5311</strain>
    </source>
</reference>
<feature type="region of interest" description="Disordered" evidence="1">
    <location>
        <begin position="533"/>
        <end position="596"/>
    </location>
</feature>
<dbReference type="Proteomes" id="UP000310066">
    <property type="component" value="Unassembled WGS sequence"/>
</dbReference>
<feature type="region of interest" description="Disordered" evidence="1">
    <location>
        <begin position="196"/>
        <end position="228"/>
    </location>
</feature>
<feature type="compositionally biased region" description="Polar residues" evidence="1">
    <location>
        <begin position="814"/>
        <end position="825"/>
    </location>
</feature>
<feature type="region of interest" description="Disordered" evidence="1">
    <location>
        <begin position="390"/>
        <end position="518"/>
    </location>
</feature>
<feature type="compositionally biased region" description="Polar residues" evidence="1">
    <location>
        <begin position="75"/>
        <end position="84"/>
    </location>
</feature>
<comment type="caution">
    <text evidence="2">The sequence shown here is derived from an EMBL/GenBank/DDBJ whole genome shotgun (WGS) entry which is preliminary data.</text>
</comment>
<feature type="region of interest" description="Disordered" evidence="1">
    <location>
        <begin position="948"/>
        <end position="973"/>
    </location>
</feature>
<feature type="compositionally biased region" description="Basic and acidic residues" evidence="1">
    <location>
        <begin position="560"/>
        <end position="591"/>
    </location>
</feature>
<dbReference type="EMBL" id="NAJP01000062">
    <property type="protein sequence ID" value="TKA36218.1"/>
    <property type="molecule type" value="Genomic_DNA"/>
</dbReference>
<dbReference type="OrthoDB" id="3870679at2759"/>